<evidence type="ECO:0008006" key="5">
    <source>
        <dbReference type="Google" id="ProtNLM"/>
    </source>
</evidence>
<gene>
    <name evidence="3" type="ORF">JY572_01490</name>
</gene>
<evidence type="ECO:0000313" key="4">
    <source>
        <dbReference type="Proteomes" id="UP000663090"/>
    </source>
</evidence>
<feature type="signal peptide" evidence="2">
    <location>
        <begin position="1"/>
        <end position="23"/>
    </location>
</feature>
<reference evidence="3 4" key="1">
    <citation type="submission" date="2021-02" db="EMBL/GenBank/DDBJ databases">
        <title>De Novo genome assembly of isolated myxobacteria.</title>
        <authorList>
            <person name="Stevens D.C."/>
        </authorList>
    </citation>
    <scope>NUCLEOTIDE SEQUENCE [LARGE SCALE GENOMIC DNA]</scope>
    <source>
        <strain evidence="3 4">SCHIC003</strain>
    </source>
</reference>
<feature type="region of interest" description="Disordered" evidence="1">
    <location>
        <begin position="142"/>
        <end position="167"/>
    </location>
</feature>
<proteinExistence type="predicted"/>
<sequence length="167" mass="17994">MWTTRWWKAVVICGSLAAQGALAKPTALEQPAEQADVTSEALDGNFLASELVELYPGAPDDMALPRLRHVEPVDCAAAPEGRLWVAATEECGDTECIDKTTVWVGSWTVEDAEVTVQCDAEHVVLSTNDWRMVLVPDGHGDFNVEESTLGEEPASTTQQALAPTSAR</sequence>
<evidence type="ECO:0000256" key="1">
    <source>
        <dbReference type="SAM" id="MobiDB-lite"/>
    </source>
</evidence>
<evidence type="ECO:0000313" key="3">
    <source>
        <dbReference type="EMBL" id="QSQ14790.1"/>
    </source>
</evidence>
<feature type="chain" id="PRO_5047388155" description="Lipoprotein" evidence="2">
    <location>
        <begin position="24"/>
        <end position="167"/>
    </location>
</feature>
<accession>A0ABX7N7U7</accession>
<keyword evidence="2" id="KW-0732">Signal</keyword>
<dbReference type="RefSeq" id="WP_206716547.1">
    <property type="nucleotide sequence ID" value="NZ_CP071091.1"/>
</dbReference>
<keyword evidence="4" id="KW-1185">Reference proteome</keyword>
<feature type="compositionally biased region" description="Polar residues" evidence="1">
    <location>
        <begin position="154"/>
        <end position="167"/>
    </location>
</feature>
<evidence type="ECO:0000256" key="2">
    <source>
        <dbReference type="SAM" id="SignalP"/>
    </source>
</evidence>
<name>A0ABX7N7U7_9BACT</name>
<dbReference type="Proteomes" id="UP000663090">
    <property type="component" value="Chromosome"/>
</dbReference>
<protein>
    <recommendedName>
        <fullName evidence="5">Lipoprotein</fullName>
    </recommendedName>
</protein>
<dbReference type="EMBL" id="CP071091">
    <property type="protein sequence ID" value="QSQ14790.1"/>
    <property type="molecule type" value="Genomic_DNA"/>
</dbReference>
<organism evidence="3 4">
    <name type="scientific">Myxococcus landrumensis</name>
    <dbReference type="NCBI Taxonomy" id="2813577"/>
    <lineage>
        <taxon>Bacteria</taxon>
        <taxon>Pseudomonadati</taxon>
        <taxon>Myxococcota</taxon>
        <taxon>Myxococcia</taxon>
        <taxon>Myxococcales</taxon>
        <taxon>Cystobacterineae</taxon>
        <taxon>Myxococcaceae</taxon>
        <taxon>Myxococcus</taxon>
    </lineage>
</organism>